<dbReference type="InterPro" id="IPR009057">
    <property type="entry name" value="Homeodomain-like_sf"/>
</dbReference>
<dbReference type="SMART" id="SM00342">
    <property type="entry name" value="HTH_ARAC"/>
    <property type="match status" value="1"/>
</dbReference>
<protein>
    <submittedName>
        <fullName evidence="5">AraC family transcriptional regulator</fullName>
    </submittedName>
</protein>
<evidence type="ECO:0000259" key="4">
    <source>
        <dbReference type="PROSITE" id="PS01124"/>
    </source>
</evidence>
<dbReference type="Pfam" id="PF12833">
    <property type="entry name" value="HTH_18"/>
    <property type="match status" value="1"/>
</dbReference>
<proteinExistence type="predicted"/>
<organism evidence="5 6">
    <name type="scientific">Photobacterium sp. (strain ATCC 43367)</name>
    <dbReference type="NCBI Taxonomy" id="379097"/>
    <lineage>
        <taxon>Bacteria</taxon>
        <taxon>Pseudomonadati</taxon>
        <taxon>Pseudomonadota</taxon>
        <taxon>Gammaproteobacteria</taxon>
        <taxon>Vibrionales</taxon>
        <taxon>Vibrionaceae</taxon>
        <taxon>Vibrio</taxon>
        <taxon>Vibrio oreintalis group</taxon>
    </lineage>
</organism>
<dbReference type="PROSITE" id="PS00041">
    <property type="entry name" value="HTH_ARAC_FAMILY_1"/>
    <property type="match status" value="1"/>
</dbReference>
<evidence type="ECO:0000256" key="3">
    <source>
        <dbReference type="ARBA" id="ARBA00023163"/>
    </source>
</evidence>
<dbReference type="EMBL" id="JRWP01000043">
    <property type="protein sequence ID" value="KGY07581.1"/>
    <property type="molecule type" value="Genomic_DNA"/>
</dbReference>
<comment type="caution">
    <text evidence="5">The sequence shown here is derived from an EMBL/GenBank/DDBJ whole genome shotgun (WGS) entry which is preliminary data.</text>
</comment>
<keyword evidence="3" id="KW-0804">Transcription</keyword>
<keyword evidence="1" id="KW-0805">Transcription regulation</keyword>
<evidence type="ECO:0000313" key="6">
    <source>
        <dbReference type="Proteomes" id="UP000030451"/>
    </source>
</evidence>
<dbReference type="GO" id="GO:0043565">
    <property type="term" value="F:sequence-specific DNA binding"/>
    <property type="evidence" value="ECO:0007669"/>
    <property type="project" value="InterPro"/>
</dbReference>
<reference evidence="5 6" key="1">
    <citation type="submission" date="2014-10" db="EMBL/GenBank/DDBJ databases">
        <title>Genome sequencing of Vibrio sinaloensis T08.</title>
        <authorList>
            <person name="Chan K.-G."/>
            <person name="Mohamad N.I."/>
        </authorList>
    </citation>
    <scope>NUCLEOTIDE SEQUENCE [LARGE SCALE GENOMIC DNA]</scope>
    <source>
        <strain evidence="5 6">T08</strain>
    </source>
</reference>
<dbReference type="STRING" id="379097.SE23_03495"/>
<dbReference type="InterPro" id="IPR018062">
    <property type="entry name" value="HTH_AraC-typ_CS"/>
</dbReference>
<evidence type="ECO:0000256" key="1">
    <source>
        <dbReference type="ARBA" id="ARBA00023015"/>
    </source>
</evidence>
<gene>
    <name evidence="5" type="ORF">NM06_16610</name>
</gene>
<dbReference type="Gene3D" id="1.10.10.60">
    <property type="entry name" value="Homeodomain-like"/>
    <property type="match status" value="2"/>
</dbReference>
<dbReference type="InterPro" id="IPR053142">
    <property type="entry name" value="PchR_regulatory_protein"/>
</dbReference>
<keyword evidence="2" id="KW-0238">DNA-binding</keyword>
<dbReference type="InterPro" id="IPR018060">
    <property type="entry name" value="HTH_AraC"/>
</dbReference>
<dbReference type="GO" id="GO:0003700">
    <property type="term" value="F:DNA-binding transcription factor activity"/>
    <property type="evidence" value="ECO:0007669"/>
    <property type="project" value="InterPro"/>
</dbReference>
<sequence>MEPGSRTPTSIPKVVLTKTVIEENRRVIFSQNRFANSPILEGKLLHYEAPDAFTLYAGTSQELVNTHVVSSIKPCVVLTIVLEGTLTFGYDDLEFQLDGSRCAEVLMVNLTHPVSFHRSIEKDNQLTKVNLVISPNWLKARLNRNERPYPFVQSHLNYLRQPINGDTLEVIKRILSCEQPSDLLGRLELESLSLQLIQQMFALVDWNTSTHKASKETPQSERIKRILHFIETHLEAPMSLNVLAARFSMSTSNLQRVFKDELGVTVKSYIRQRRLHVAKTGLERGVLTVTEAAYEAGYNHPANFTNAFKKEFGVPPAKVVKHL</sequence>
<dbReference type="PANTHER" id="PTHR47893:SF1">
    <property type="entry name" value="REGULATORY PROTEIN PCHR"/>
    <property type="match status" value="1"/>
</dbReference>
<evidence type="ECO:0000256" key="2">
    <source>
        <dbReference type="ARBA" id="ARBA00023125"/>
    </source>
</evidence>
<evidence type="ECO:0000313" key="5">
    <source>
        <dbReference type="EMBL" id="KGY07581.1"/>
    </source>
</evidence>
<dbReference type="RefSeq" id="WP_038192267.1">
    <property type="nucleotide sequence ID" value="NZ_JRWP01000043.1"/>
</dbReference>
<dbReference type="SUPFAM" id="SSF46689">
    <property type="entry name" value="Homeodomain-like"/>
    <property type="match status" value="2"/>
</dbReference>
<feature type="domain" description="HTH araC/xylS-type" evidence="4">
    <location>
        <begin position="224"/>
        <end position="322"/>
    </location>
</feature>
<dbReference type="PANTHER" id="PTHR47893">
    <property type="entry name" value="REGULATORY PROTEIN PCHR"/>
    <property type="match status" value="1"/>
</dbReference>
<dbReference type="AlphaFoldDB" id="A0A0A5HVQ4"/>
<name>A0A0A5HVQ4_PHOS4</name>
<accession>A0A0A5HVQ4</accession>
<dbReference type="PROSITE" id="PS01124">
    <property type="entry name" value="HTH_ARAC_FAMILY_2"/>
    <property type="match status" value="1"/>
</dbReference>
<dbReference type="Proteomes" id="UP000030451">
    <property type="component" value="Unassembled WGS sequence"/>
</dbReference>